<sequence length="133" mass="14076">MSFLTSLCYPTVPSVFGVAMSPLPLPFHVAVRGAVRLQYFRWSDDTVTVGLYRRPSTAMLGEAYVHLSPADEMRTTLLCQVLPADTAQLLAALLGHGTNTGGLLIVTDDHGQSLVPVALGLPLLEPGCGANDA</sequence>
<protein>
    <submittedName>
        <fullName evidence="1">Uncharacterized protein</fullName>
    </submittedName>
</protein>
<name>A0A918CAA6_9DEIO</name>
<comment type="caution">
    <text evidence="1">The sequence shown here is derived from an EMBL/GenBank/DDBJ whole genome shotgun (WGS) entry which is preliminary data.</text>
</comment>
<evidence type="ECO:0000313" key="1">
    <source>
        <dbReference type="EMBL" id="GGR13117.1"/>
    </source>
</evidence>
<dbReference type="AlphaFoldDB" id="A0A918CAA6"/>
<evidence type="ECO:0000313" key="2">
    <source>
        <dbReference type="Proteomes" id="UP000603865"/>
    </source>
</evidence>
<keyword evidence="2" id="KW-1185">Reference proteome</keyword>
<organism evidence="1 2">
    <name type="scientific">Deinococcus ruber</name>
    <dbReference type="NCBI Taxonomy" id="1848197"/>
    <lineage>
        <taxon>Bacteria</taxon>
        <taxon>Thermotogati</taxon>
        <taxon>Deinococcota</taxon>
        <taxon>Deinococci</taxon>
        <taxon>Deinococcales</taxon>
        <taxon>Deinococcaceae</taxon>
        <taxon>Deinococcus</taxon>
    </lineage>
</organism>
<reference evidence="1" key="2">
    <citation type="submission" date="2020-09" db="EMBL/GenBank/DDBJ databases">
        <authorList>
            <person name="Sun Q."/>
            <person name="Ohkuma M."/>
        </authorList>
    </citation>
    <scope>NUCLEOTIDE SEQUENCE</scope>
    <source>
        <strain evidence="1">JCM 31311</strain>
    </source>
</reference>
<dbReference type="EMBL" id="BMQL01000015">
    <property type="protein sequence ID" value="GGR13117.1"/>
    <property type="molecule type" value="Genomic_DNA"/>
</dbReference>
<dbReference type="Proteomes" id="UP000603865">
    <property type="component" value="Unassembled WGS sequence"/>
</dbReference>
<accession>A0A918CAA6</accession>
<gene>
    <name evidence="1" type="ORF">GCM10008957_27590</name>
</gene>
<proteinExistence type="predicted"/>
<reference evidence="1" key="1">
    <citation type="journal article" date="2014" name="Int. J. Syst. Evol. Microbiol.">
        <title>Complete genome sequence of Corynebacterium casei LMG S-19264T (=DSM 44701T), isolated from a smear-ripened cheese.</title>
        <authorList>
            <consortium name="US DOE Joint Genome Institute (JGI-PGF)"/>
            <person name="Walter F."/>
            <person name="Albersmeier A."/>
            <person name="Kalinowski J."/>
            <person name="Ruckert C."/>
        </authorList>
    </citation>
    <scope>NUCLEOTIDE SEQUENCE</scope>
    <source>
        <strain evidence="1">JCM 31311</strain>
    </source>
</reference>